<protein>
    <recommendedName>
        <fullName evidence="4">A-type ATP synthase subunit E</fullName>
    </recommendedName>
</protein>
<gene>
    <name evidence="4" type="primary">atpE</name>
    <name evidence="5" type="ORF">ENM11_08490</name>
</gene>
<proteinExistence type="inferred from homology"/>
<dbReference type="AlphaFoldDB" id="A0A7C5LBP0"/>
<dbReference type="GO" id="GO:0046961">
    <property type="term" value="F:proton-transporting ATPase activity, rotational mechanism"/>
    <property type="evidence" value="ECO:0007669"/>
    <property type="project" value="InterPro"/>
</dbReference>
<dbReference type="GO" id="GO:0042777">
    <property type="term" value="P:proton motive force-driven plasma membrane ATP synthesis"/>
    <property type="evidence" value="ECO:0007669"/>
    <property type="project" value="UniProtKB-UniRule"/>
</dbReference>
<organism evidence="5">
    <name type="scientific">Caldiarchaeum subterraneum</name>
    <dbReference type="NCBI Taxonomy" id="311458"/>
    <lineage>
        <taxon>Archaea</taxon>
        <taxon>Nitrososphaerota</taxon>
        <taxon>Candidatus Caldarchaeales</taxon>
        <taxon>Candidatus Caldarchaeaceae</taxon>
        <taxon>Candidatus Caldarchaeum</taxon>
    </lineage>
</organism>
<name>A0A7C5LBP0_CALS0</name>
<keyword evidence="4" id="KW-0375">Hydrogen ion transport</keyword>
<dbReference type="InterPro" id="IPR038495">
    <property type="entry name" value="ATPase_E_C"/>
</dbReference>
<dbReference type="HAMAP" id="MF_00311">
    <property type="entry name" value="ATP_synth_E_arch"/>
    <property type="match status" value="1"/>
</dbReference>
<keyword evidence="4" id="KW-0472">Membrane</keyword>
<dbReference type="Pfam" id="PF01991">
    <property type="entry name" value="vATP-synt_E"/>
    <property type="match status" value="1"/>
</dbReference>
<dbReference type="GO" id="GO:0033178">
    <property type="term" value="C:proton-transporting two-sector ATPase complex, catalytic domain"/>
    <property type="evidence" value="ECO:0007669"/>
    <property type="project" value="InterPro"/>
</dbReference>
<accession>A0A7C5LBP0</accession>
<evidence type="ECO:0000256" key="3">
    <source>
        <dbReference type="ARBA" id="ARBA00023065"/>
    </source>
</evidence>
<evidence type="ECO:0000256" key="2">
    <source>
        <dbReference type="ARBA" id="ARBA00022448"/>
    </source>
</evidence>
<keyword evidence="3 4" id="KW-0406">Ion transport</keyword>
<dbReference type="Gene3D" id="3.30.2320.30">
    <property type="entry name" value="ATP synthase, E subunit, C-terminal"/>
    <property type="match status" value="1"/>
</dbReference>
<dbReference type="GO" id="GO:0005886">
    <property type="term" value="C:plasma membrane"/>
    <property type="evidence" value="ECO:0007669"/>
    <property type="project" value="UniProtKB-SubCell"/>
</dbReference>
<comment type="subcellular location">
    <subcellularLocation>
        <location evidence="4">Cell membrane</location>
        <topology evidence="4">Peripheral membrane protein</topology>
    </subcellularLocation>
</comment>
<dbReference type="GO" id="GO:0005524">
    <property type="term" value="F:ATP binding"/>
    <property type="evidence" value="ECO:0007669"/>
    <property type="project" value="UniProtKB-UniRule"/>
</dbReference>
<sequence>MAAATLDKVVSEVVQEALNNIAKGLDEAEAEAYRIIERVGQEVERELAAIHDAGKAAREAARQRILSTAEIQAKNMAIAAVEEEISKVFDEAMRKLSRIALEDSFEPEMKRLLDEAVELIGRDVVVESNERGVYLLKKILQKTKYRVKVSVEEKPINTVGGLRARSADGTLRFDNTFEARLERIKPLLRNEIAKMILRKD</sequence>
<evidence type="ECO:0000313" key="5">
    <source>
        <dbReference type="EMBL" id="HHK69164.1"/>
    </source>
</evidence>
<dbReference type="SUPFAM" id="SSF160527">
    <property type="entry name" value="V-type ATPase subunit E-like"/>
    <property type="match status" value="1"/>
</dbReference>
<keyword evidence="2 4" id="KW-0813">Transport</keyword>
<reference evidence="5" key="1">
    <citation type="journal article" date="2020" name="mSystems">
        <title>Genome- and Community-Level Interaction Insights into Carbon Utilization and Element Cycling Functions of Hydrothermarchaeota in Hydrothermal Sediment.</title>
        <authorList>
            <person name="Zhou Z."/>
            <person name="Liu Y."/>
            <person name="Xu W."/>
            <person name="Pan J."/>
            <person name="Luo Z.H."/>
            <person name="Li M."/>
        </authorList>
    </citation>
    <scope>NUCLEOTIDE SEQUENCE [LARGE SCALE GENOMIC DNA]</scope>
    <source>
        <strain evidence="5">SpSt-1056</strain>
    </source>
</reference>
<dbReference type="Gene3D" id="1.20.5.620">
    <property type="entry name" value="F1F0 ATP synthase subunit B, membrane domain"/>
    <property type="match status" value="1"/>
</dbReference>
<comment type="similarity">
    <text evidence="1 4">Belongs to the V-ATPase E subunit family.</text>
</comment>
<comment type="caution">
    <text evidence="5">The sequence shown here is derived from an EMBL/GenBank/DDBJ whole genome shotgun (WGS) entry which is preliminary data.</text>
</comment>
<dbReference type="InterPro" id="IPR002842">
    <property type="entry name" value="ATPase_V1_Esu"/>
</dbReference>
<comment type="subunit">
    <text evidence="4">Has multiple subunits with at least A(3), B(3), C, D, E, F, H, I and proteolipid K(x).</text>
</comment>
<evidence type="ECO:0000256" key="1">
    <source>
        <dbReference type="ARBA" id="ARBA00005901"/>
    </source>
</evidence>
<keyword evidence="4" id="KW-0066">ATP synthesis</keyword>
<comment type="function">
    <text evidence="4">Component of the A-type ATP synthase that produces ATP from ADP in the presence of a proton gradient across the membrane.</text>
</comment>
<dbReference type="GO" id="GO:0046933">
    <property type="term" value="F:proton-transporting ATP synthase activity, rotational mechanism"/>
    <property type="evidence" value="ECO:0007669"/>
    <property type="project" value="UniProtKB-UniRule"/>
</dbReference>
<evidence type="ECO:0000256" key="4">
    <source>
        <dbReference type="HAMAP-Rule" id="MF_00311"/>
    </source>
</evidence>
<keyword evidence="4" id="KW-1003">Cell membrane</keyword>
<dbReference type="EMBL" id="DRWN01000069">
    <property type="protein sequence ID" value="HHK69164.1"/>
    <property type="molecule type" value="Genomic_DNA"/>
</dbReference>